<dbReference type="Proteomes" id="UP000279275">
    <property type="component" value="Unassembled WGS sequence"/>
</dbReference>
<feature type="region of interest" description="Disordered" evidence="1">
    <location>
        <begin position="44"/>
        <end position="86"/>
    </location>
</feature>
<comment type="caution">
    <text evidence="2">The sequence shown here is derived from an EMBL/GenBank/DDBJ whole genome shotgun (WGS) entry which is preliminary data.</text>
</comment>
<reference evidence="2 3" key="1">
    <citation type="submission" date="2018-10" db="EMBL/GenBank/DDBJ databases">
        <title>Isolation from cow dung.</title>
        <authorList>
            <person name="Ling L."/>
        </authorList>
    </citation>
    <scope>NUCLEOTIDE SEQUENCE [LARGE SCALE GENOMIC DNA]</scope>
    <source>
        <strain evidence="2 3">NEAU-LL90</strain>
    </source>
</reference>
<dbReference type="InterPro" id="IPR016181">
    <property type="entry name" value="Acyl_CoA_acyltransferase"/>
</dbReference>
<evidence type="ECO:0000313" key="2">
    <source>
        <dbReference type="EMBL" id="RMI34981.1"/>
    </source>
</evidence>
<organism evidence="2 3">
    <name type="scientific">Nocardia stercoris</name>
    <dbReference type="NCBI Taxonomy" id="2483361"/>
    <lineage>
        <taxon>Bacteria</taxon>
        <taxon>Bacillati</taxon>
        <taxon>Actinomycetota</taxon>
        <taxon>Actinomycetes</taxon>
        <taxon>Mycobacteriales</taxon>
        <taxon>Nocardiaceae</taxon>
        <taxon>Nocardia</taxon>
    </lineage>
</organism>
<gene>
    <name evidence="2" type="ORF">EBN03_01110</name>
</gene>
<dbReference type="SUPFAM" id="SSF55729">
    <property type="entry name" value="Acyl-CoA N-acyltransferases (Nat)"/>
    <property type="match status" value="1"/>
</dbReference>
<dbReference type="Gene3D" id="3.40.630.30">
    <property type="match status" value="1"/>
</dbReference>
<dbReference type="AlphaFoldDB" id="A0A3M2LBU4"/>
<evidence type="ECO:0000313" key="3">
    <source>
        <dbReference type="Proteomes" id="UP000279275"/>
    </source>
</evidence>
<evidence type="ECO:0000256" key="1">
    <source>
        <dbReference type="SAM" id="MobiDB-lite"/>
    </source>
</evidence>
<dbReference type="EMBL" id="RFFH01000001">
    <property type="protein sequence ID" value="RMI34981.1"/>
    <property type="molecule type" value="Genomic_DNA"/>
</dbReference>
<proteinExistence type="predicted"/>
<protein>
    <submittedName>
        <fullName evidence="2">Uncharacterized protein</fullName>
    </submittedName>
</protein>
<accession>A0A3M2LBU4</accession>
<name>A0A3M2LBU4_9NOCA</name>
<keyword evidence="3" id="KW-1185">Reference proteome</keyword>
<sequence length="310" mass="33379">MEGEAAGLFRRPARHLEELLTRGSVAGAEPRMRGAADKLVERAQTAKDVESTGMQAAEPPGGRRIDDATPVVSSAAPPGVTHLPRLPPLGDIVDAAQRGASPAEITALLKGLEGPYGKFRVEGVTLQRGLAGISRDSDGNAWITVRMRVHNADGAVVGSVERRFGRDAQGRLVVVHQYTSLVPAARRQGFATAFNRATEAYYRASGVDRILVNAEKDGGLVWAKAGFGWDTDGYSMIESGHNISDRAERLIRHGNLTDAEIANLREVQYLLSQPPETWPTPAELASRTADGRPIGETLMRDSVWAGMKKL</sequence>